<keyword evidence="3" id="KW-1185">Reference proteome</keyword>
<feature type="compositionally biased region" description="Basic residues" evidence="1">
    <location>
        <begin position="74"/>
        <end position="83"/>
    </location>
</feature>
<protein>
    <submittedName>
        <fullName evidence="2">Uncharacterized protein</fullName>
    </submittedName>
</protein>
<evidence type="ECO:0000313" key="3">
    <source>
        <dbReference type="Proteomes" id="UP001314181"/>
    </source>
</evidence>
<reference evidence="2 3" key="1">
    <citation type="submission" date="2024-01" db="EMBL/GenBank/DDBJ databases">
        <authorList>
            <person name="Kunselman E."/>
        </authorList>
    </citation>
    <scope>NUCLEOTIDE SEQUENCE [LARGE SCALE GENOMIC DNA]</scope>
    <source>
        <strain evidence="2">2 abalone samples</strain>
    </source>
</reference>
<evidence type="ECO:0000256" key="1">
    <source>
        <dbReference type="SAM" id="MobiDB-lite"/>
    </source>
</evidence>
<feature type="region of interest" description="Disordered" evidence="1">
    <location>
        <begin position="64"/>
        <end position="107"/>
    </location>
</feature>
<dbReference type="Proteomes" id="UP001314181">
    <property type="component" value="Unassembled WGS sequence"/>
</dbReference>
<proteinExistence type="predicted"/>
<accession>A0ABP0ETR5</accession>
<organism evidence="2 3">
    <name type="scientific">Candidatus Xenohaliotis californiensis</name>
    <dbReference type="NCBI Taxonomy" id="84677"/>
    <lineage>
        <taxon>Bacteria</taxon>
        <taxon>Pseudomonadati</taxon>
        <taxon>Pseudomonadota</taxon>
        <taxon>Alphaproteobacteria</taxon>
        <taxon>Rickettsiales</taxon>
        <taxon>Anaplasmataceae</taxon>
        <taxon>Candidatus Xenohaliotis</taxon>
    </lineage>
</organism>
<sequence length="107" mass="12727">MIYKKKRKAKKTCNNIRKLVPSYQKTLTNSSLNKIHTKKVVKKAINLKEDGFLYFLDYSPHSNTAKNTQQSKNIKNKGRRKKVRVLDLDNQKWRKSQHIQKMRSQPQ</sequence>
<gene>
    <name evidence="2" type="ORF">CAXC1_220022</name>
</gene>
<comment type="caution">
    <text evidence="2">The sequence shown here is derived from an EMBL/GenBank/DDBJ whole genome shotgun (WGS) entry which is preliminary data.</text>
</comment>
<name>A0ABP0ETR5_9RICK</name>
<evidence type="ECO:0000313" key="2">
    <source>
        <dbReference type="EMBL" id="CAK8162706.1"/>
    </source>
</evidence>
<feature type="compositionally biased region" description="Polar residues" evidence="1">
    <location>
        <begin position="64"/>
        <end position="73"/>
    </location>
</feature>
<dbReference type="EMBL" id="CAWVOK010000014">
    <property type="protein sequence ID" value="CAK8162706.1"/>
    <property type="molecule type" value="Genomic_DNA"/>
</dbReference>